<dbReference type="CDD" id="cd00160">
    <property type="entry name" value="RhoGEF"/>
    <property type="match status" value="1"/>
</dbReference>
<dbReference type="Pfam" id="PF00621">
    <property type="entry name" value="RhoGEF"/>
    <property type="match status" value="1"/>
</dbReference>
<feature type="compositionally biased region" description="Low complexity" evidence="2">
    <location>
        <begin position="711"/>
        <end position="722"/>
    </location>
</feature>
<feature type="region of interest" description="Disordered" evidence="2">
    <location>
        <begin position="604"/>
        <end position="792"/>
    </location>
</feature>
<dbReference type="RefSeq" id="XP_004341270.1">
    <property type="nucleotide sequence ID" value="XM_004341222.1"/>
</dbReference>
<dbReference type="PROSITE" id="PS50010">
    <property type="entry name" value="DH_2"/>
    <property type="match status" value="1"/>
</dbReference>
<dbReference type="KEGG" id="acan:ACA1_262330"/>
<dbReference type="Pfam" id="PF00169">
    <property type="entry name" value="PH"/>
    <property type="match status" value="1"/>
</dbReference>
<dbReference type="Gene3D" id="1.20.900.10">
    <property type="entry name" value="Dbl homology (DH) domain"/>
    <property type="match status" value="1"/>
</dbReference>
<dbReference type="GO" id="GO:0005085">
    <property type="term" value="F:guanyl-nucleotide exchange factor activity"/>
    <property type="evidence" value="ECO:0007669"/>
    <property type="project" value="InterPro"/>
</dbReference>
<keyword evidence="1" id="KW-0175">Coiled coil</keyword>
<feature type="compositionally biased region" description="Low complexity" evidence="2">
    <location>
        <begin position="606"/>
        <end position="626"/>
    </location>
</feature>
<dbReference type="OrthoDB" id="6244550at2759"/>
<accession>L8H1S4</accession>
<dbReference type="SUPFAM" id="SSF50729">
    <property type="entry name" value="PH domain-like"/>
    <property type="match status" value="1"/>
</dbReference>
<dbReference type="InterPro" id="IPR053086">
    <property type="entry name" value="RhoGEF_domain"/>
</dbReference>
<name>L8H1S4_ACACF</name>
<dbReference type="InterPro" id="IPR001849">
    <property type="entry name" value="PH_domain"/>
</dbReference>
<feature type="coiled-coil region" evidence="1">
    <location>
        <begin position="542"/>
        <end position="603"/>
    </location>
</feature>
<feature type="region of interest" description="Disordered" evidence="2">
    <location>
        <begin position="433"/>
        <end position="485"/>
    </location>
</feature>
<evidence type="ECO:0000313" key="6">
    <source>
        <dbReference type="Proteomes" id="UP000011083"/>
    </source>
</evidence>
<dbReference type="AlphaFoldDB" id="L8H1S4"/>
<dbReference type="InterPro" id="IPR011993">
    <property type="entry name" value="PH-like_dom_sf"/>
</dbReference>
<dbReference type="GO" id="GO:0005829">
    <property type="term" value="C:cytosol"/>
    <property type="evidence" value="ECO:0007669"/>
    <property type="project" value="TreeGrafter"/>
</dbReference>
<evidence type="ECO:0000313" key="5">
    <source>
        <dbReference type="EMBL" id="ELR19185.1"/>
    </source>
</evidence>
<dbReference type="Gene3D" id="2.30.29.30">
    <property type="entry name" value="Pleckstrin-homology domain (PH domain)/Phosphotyrosine-binding domain (PTB)"/>
    <property type="match status" value="1"/>
</dbReference>
<dbReference type="PANTHER" id="PTHR45834:SF3">
    <property type="entry name" value="RHO GUANINE NUCLEOTIDE EXCHANGE FACTOR 3, ISOFORM L"/>
    <property type="match status" value="1"/>
</dbReference>
<dbReference type="SMART" id="SM00325">
    <property type="entry name" value="RhoGEF"/>
    <property type="match status" value="1"/>
</dbReference>
<feature type="domain" description="PH" evidence="3">
    <location>
        <begin position="279"/>
        <end position="387"/>
    </location>
</feature>
<dbReference type="SMART" id="SM00233">
    <property type="entry name" value="PH"/>
    <property type="match status" value="1"/>
</dbReference>
<dbReference type="VEuPathDB" id="AmoebaDB:ACA1_262330"/>
<dbReference type="PROSITE" id="PS50003">
    <property type="entry name" value="PH_DOMAIN"/>
    <property type="match status" value="1"/>
</dbReference>
<feature type="region of interest" description="Disordered" evidence="2">
    <location>
        <begin position="392"/>
        <end position="413"/>
    </location>
</feature>
<feature type="compositionally biased region" description="Low complexity" evidence="2">
    <location>
        <begin position="693"/>
        <end position="703"/>
    </location>
</feature>
<evidence type="ECO:0000259" key="3">
    <source>
        <dbReference type="PROSITE" id="PS50003"/>
    </source>
</evidence>
<feature type="compositionally biased region" description="Basic and acidic residues" evidence="2">
    <location>
        <begin position="636"/>
        <end position="680"/>
    </location>
</feature>
<evidence type="ECO:0000259" key="4">
    <source>
        <dbReference type="PROSITE" id="PS50010"/>
    </source>
</evidence>
<feature type="domain" description="DH" evidence="4">
    <location>
        <begin position="58"/>
        <end position="249"/>
    </location>
</feature>
<protein>
    <submittedName>
        <fullName evidence="5">RhoGEF domain containing protein</fullName>
    </submittedName>
</protein>
<gene>
    <name evidence="5" type="ORF">ACA1_262330</name>
</gene>
<dbReference type="GeneID" id="14920397"/>
<evidence type="ECO:0000256" key="1">
    <source>
        <dbReference type="SAM" id="Coils"/>
    </source>
</evidence>
<dbReference type="Proteomes" id="UP000011083">
    <property type="component" value="Unassembled WGS sequence"/>
</dbReference>
<dbReference type="PANTHER" id="PTHR45834">
    <property type="entry name" value="RHO GUANINE NUCLEOTIDE EXCHANGE FACTOR 9-RELATED"/>
    <property type="match status" value="1"/>
</dbReference>
<proteinExistence type="predicted"/>
<evidence type="ECO:0000256" key="2">
    <source>
        <dbReference type="SAM" id="MobiDB-lite"/>
    </source>
</evidence>
<feature type="compositionally biased region" description="Basic and acidic residues" evidence="2">
    <location>
        <begin position="766"/>
        <end position="779"/>
    </location>
</feature>
<dbReference type="EMBL" id="KB007933">
    <property type="protein sequence ID" value="ELR19185.1"/>
    <property type="molecule type" value="Genomic_DNA"/>
</dbReference>
<dbReference type="InterPro" id="IPR035899">
    <property type="entry name" value="DBL_dom_sf"/>
</dbReference>
<dbReference type="SUPFAM" id="SSF48065">
    <property type="entry name" value="DBL homology domain (DH-domain)"/>
    <property type="match status" value="1"/>
</dbReference>
<keyword evidence="6" id="KW-1185">Reference proteome</keyword>
<feature type="region of interest" description="Disordered" evidence="2">
    <location>
        <begin position="1"/>
        <end position="41"/>
    </location>
</feature>
<sequence>MELLQQRMKERTMSTGGGSSPGSPTFARKQNRSSRQLSPGVPRVGSVIVQNGELPTDRRALVVEEILMTEENYIDDLRLCIDYYLFPLRNSAHLMKPADVTHVFSNMEFLYFIHCEIYHKISESVNKEDKVATLEEMVTSISKVFIQYADRLVAVYGQYCVDHMQALDLLQKCITTTPALKTWLDTQVEKMTQGLYLRDFLVKPIQRICKYPLLFRELTKLTAEGSQDLEDLQQTQSTFEEIAGRVNTNKAAQENKKKIEEIEGAMDDYNKPVTSFGRVFHKEGDLMKYNKKLKGQVRYCFLFNDMLIYTQKKGARYQFKGEIPLNGSLVSDINAKGEAGTKLASMGKDVNVGFQITHLEAKRIYYFFPGSEAEKKDWVQRVEVLTQQAFEAEKKRRETSPDSGSGGISPIGRFWKGRRETNVTLNSITAKYGAMSPASAERNAVPIKPVSPSSRSNGADENGSGEERPATGLASRTSGLKQRPYSMQVSEVSSSGSEVQQMMKAIDTMVGLEKLERAKLGERIRDLERKWSESQQAHDEKVEQMTKVISEQEERYKRLEETLLKIVADNEQQRAEAKRAEEFEALKQQLEEVQAKVGTLADEVTAAKTTEEQTPAPTTTTTTTPTSQPVDNNSETNEKEEKEVKEKDTTTVAEKNEDKKKKMAEEKEEEKEPIKPKDVTDDASSPAKKEKQPATAATASPSTPKKKTAKAKTSTAATPPTSGGDGDEPDLGVFSPRKGLSKGKDSSGSRFGGLFGGKKASASTDSAEKEKEKKKEKEKAPKKKTTPAQSKP</sequence>
<dbReference type="InterPro" id="IPR000219">
    <property type="entry name" value="DH_dom"/>
</dbReference>
<organism evidence="5 6">
    <name type="scientific">Acanthamoeba castellanii (strain ATCC 30010 / Neff)</name>
    <dbReference type="NCBI Taxonomy" id="1257118"/>
    <lineage>
        <taxon>Eukaryota</taxon>
        <taxon>Amoebozoa</taxon>
        <taxon>Discosea</taxon>
        <taxon>Longamoebia</taxon>
        <taxon>Centramoebida</taxon>
        <taxon>Acanthamoebidae</taxon>
        <taxon>Acanthamoeba</taxon>
    </lineage>
</organism>
<reference evidence="5 6" key="1">
    <citation type="journal article" date="2013" name="Genome Biol.">
        <title>Genome of Acanthamoeba castellanii highlights extensive lateral gene transfer and early evolution of tyrosine kinase signaling.</title>
        <authorList>
            <person name="Clarke M."/>
            <person name="Lohan A.J."/>
            <person name="Liu B."/>
            <person name="Lagkouvardos I."/>
            <person name="Roy S."/>
            <person name="Zafar N."/>
            <person name="Bertelli C."/>
            <person name="Schilde C."/>
            <person name="Kianianmomeni A."/>
            <person name="Burglin T.R."/>
            <person name="Frech C."/>
            <person name="Turcotte B."/>
            <person name="Kopec K.O."/>
            <person name="Synnott J.M."/>
            <person name="Choo C."/>
            <person name="Paponov I."/>
            <person name="Finkler A."/>
            <person name="Soon Heng Tan C."/>
            <person name="Hutchins A.P."/>
            <person name="Weinmeier T."/>
            <person name="Rattei T."/>
            <person name="Chu J.S."/>
            <person name="Gimenez G."/>
            <person name="Irimia M."/>
            <person name="Rigden D.J."/>
            <person name="Fitzpatrick D.A."/>
            <person name="Lorenzo-Morales J."/>
            <person name="Bateman A."/>
            <person name="Chiu C.H."/>
            <person name="Tang P."/>
            <person name="Hegemann P."/>
            <person name="Fromm H."/>
            <person name="Raoult D."/>
            <person name="Greub G."/>
            <person name="Miranda-Saavedra D."/>
            <person name="Chen N."/>
            <person name="Nash P."/>
            <person name="Ginger M.L."/>
            <person name="Horn M."/>
            <person name="Schaap P."/>
            <person name="Caler L."/>
            <person name="Loftus B."/>
        </authorList>
    </citation>
    <scope>NUCLEOTIDE SEQUENCE [LARGE SCALE GENOMIC DNA]</scope>
    <source>
        <strain evidence="5 6">Neff</strain>
    </source>
</reference>